<dbReference type="HOGENOM" id="CLU_1616098_0_0_9"/>
<dbReference type="PIR" id="E97041">
    <property type="entry name" value="E97041"/>
</dbReference>
<dbReference type="PATRIC" id="fig|272562.8.peg.1353"/>
<name>Q97JX5_CLOAB</name>
<reference evidence="1 2" key="1">
    <citation type="journal article" date="2001" name="J. Bacteriol.">
        <title>Genome sequence and comparative analysis of the solvent-producing bacterium Clostridium acetobutylicum.</title>
        <authorList>
            <person name="Nolling J."/>
            <person name="Breton G."/>
            <person name="Omelchenko M.V."/>
            <person name="Makarova K.S."/>
            <person name="Zeng Q."/>
            <person name="Gibson R."/>
            <person name="Lee H.M."/>
            <person name="Dubois J."/>
            <person name="Qiu D."/>
            <person name="Hitti J."/>
            <person name="Wolf Y.I."/>
            <person name="Tatusov R.L."/>
            <person name="Sabathe F."/>
            <person name="Doucette-Stamm L."/>
            <person name="Soucaille P."/>
            <person name="Daly M.J."/>
            <person name="Bennett G.N."/>
            <person name="Koonin E.V."/>
            <person name="Smith D.R."/>
        </authorList>
    </citation>
    <scope>NUCLEOTIDE SEQUENCE [LARGE SCALE GENOMIC DNA]</scope>
    <source>
        <strain evidence="2">ATCC 824 / DSM 792 / JCM 1419 / LMG 5710 / VKM B-1787</strain>
    </source>
</reference>
<protein>
    <submittedName>
        <fullName evidence="1">Uncharacterized protein</fullName>
    </submittedName>
</protein>
<organism evidence="1 2">
    <name type="scientific">Clostridium acetobutylicum (strain ATCC 824 / DSM 792 / JCM 1419 / IAM 19013 / LMG 5710 / NBRC 13948 / NRRL B-527 / VKM B-1787 / 2291 / W)</name>
    <dbReference type="NCBI Taxonomy" id="272562"/>
    <lineage>
        <taxon>Bacteria</taxon>
        <taxon>Bacillati</taxon>
        <taxon>Bacillota</taxon>
        <taxon>Clostridia</taxon>
        <taxon>Eubacteriales</taxon>
        <taxon>Clostridiaceae</taxon>
        <taxon>Clostridium</taxon>
    </lineage>
</organism>
<gene>
    <name evidence="1" type="ordered locus">CA_C1148</name>
</gene>
<dbReference type="AlphaFoldDB" id="Q97JX5"/>
<proteinExistence type="predicted"/>
<dbReference type="KEGG" id="cac:CA_C1148"/>
<accession>Q97JX5</accession>
<dbReference type="Proteomes" id="UP000000814">
    <property type="component" value="Chromosome"/>
</dbReference>
<keyword evidence="2" id="KW-1185">Reference proteome</keyword>
<sequence length="164" mass="19587">MIKKLAKEGNRRYFKIEKKGVKILFSIWEFESDNLKDIPEIEKIFINSCLPSYLREEYTLECLIKQPLEIFELDIIRNELTPMNMSLWEYETFIKENSKAPKALKMAFINQCKDESTFYIACESFDPESMVTSKNMKIVNEYVFHHKQEIEEVINKSFTHVESY</sequence>
<dbReference type="GeneID" id="44997658"/>
<dbReference type="EMBL" id="AE001437">
    <property type="protein sequence ID" value="AAK79120.1"/>
    <property type="molecule type" value="Genomic_DNA"/>
</dbReference>
<dbReference type="RefSeq" id="WP_010964461.1">
    <property type="nucleotide sequence ID" value="NC_003030.1"/>
</dbReference>
<evidence type="ECO:0000313" key="1">
    <source>
        <dbReference type="EMBL" id="AAK79120.1"/>
    </source>
</evidence>
<evidence type="ECO:0000313" key="2">
    <source>
        <dbReference type="Proteomes" id="UP000000814"/>
    </source>
</evidence>
<dbReference type="STRING" id="272562.CA_C1148"/>